<protein>
    <submittedName>
        <fullName evidence="1">Uncharacterized protein</fullName>
    </submittedName>
</protein>
<dbReference type="Pfam" id="PF20190">
    <property type="entry name" value="DUF6553"/>
    <property type="match status" value="1"/>
</dbReference>
<evidence type="ECO:0000313" key="2">
    <source>
        <dbReference type="Proteomes" id="UP000095431"/>
    </source>
</evidence>
<dbReference type="eggNOG" id="ENOG5033SSD">
    <property type="taxonomic scope" value="Bacteria"/>
</dbReference>
<dbReference type="Proteomes" id="UP000095431">
    <property type="component" value="Unassembled WGS sequence"/>
</dbReference>
<reference evidence="1 2" key="1">
    <citation type="submission" date="2015-09" db="EMBL/GenBank/DDBJ databases">
        <authorList>
            <consortium name="Pathogen Informatics"/>
        </authorList>
    </citation>
    <scope>NUCLEOTIDE SEQUENCE [LARGE SCALE GENOMIC DNA]</scope>
    <source>
        <strain evidence="1 2">2789STDY5834863</strain>
    </source>
</reference>
<gene>
    <name evidence="1" type="ORF">ERS852478_02006</name>
</gene>
<sequence>MTDTPTIALYYREHDPMKRKMFLDQSIAAGEDEEANAVRKELWELRYGEPSEAGSGTRADGYLALWMAMEYSKDTAGKLFGLKRARKEIEKNLARLKFREMQEKSELHRELLYRECCHMVKTYMELCEKDKAYNTILCGIVHISEKSAKSKIQNDIYTTAIAFPEEINMQEELEMITRAAREVYEAHFPGEGGL</sequence>
<proteinExistence type="predicted"/>
<dbReference type="EMBL" id="CYZN01000012">
    <property type="protein sequence ID" value="CUO15929.1"/>
    <property type="molecule type" value="Genomic_DNA"/>
</dbReference>
<dbReference type="InterPro" id="IPR046683">
    <property type="entry name" value="DUF6553"/>
</dbReference>
<organism evidence="1 2">
    <name type="scientific">Blautia wexlerae</name>
    <dbReference type="NCBI Taxonomy" id="418240"/>
    <lineage>
        <taxon>Bacteria</taxon>
        <taxon>Bacillati</taxon>
        <taxon>Bacillota</taxon>
        <taxon>Clostridia</taxon>
        <taxon>Lachnospirales</taxon>
        <taxon>Lachnospiraceae</taxon>
        <taxon>Blautia</taxon>
    </lineage>
</organism>
<dbReference type="AlphaFoldDB" id="A0A174CV06"/>
<dbReference type="RefSeq" id="WP_055200477.1">
    <property type="nucleotide sequence ID" value="NZ_BTHH01000013.1"/>
</dbReference>
<evidence type="ECO:0000313" key="1">
    <source>
        <dbReference type="EMBL" id="CUO15929.1"/>
    </source>
</evidence>
<accession>A0A174CV06</accession>
<name>A0A174CV06_9FIRM</name>